<accession>A0A7G2CGV2</accession>
<dbReference type="AlphaFoldDB" id="A0A7G2CGV2"/>
<feature type="compositionally biased region" description="Basic and acidic residues" evidence="1">
    <location>
        <begin position="185"/>
        <end position="210"/>
    </location>
</feature>
<dbReference type="VEuPathDB" id="TriTrypDB:ADEAN_000622000"/>
<feature type="region of interest" description="Disordered" evidence="1">
    <location>
        <begin position="137"/>
        <end position="210"/>
    </location>
</feature>
<organism evidence="2 3">
    <name type="scientific">Angomonas deanei</name>
    <dbReference type="NCBI Taxonomy" id="59799"/>
    <lineage>
        <taxon>Eukaryota</taxon>
        <taxon>Discoba</taxon>
        <taxon>Euglenozoa</taxon>
        <taxon>Kinetoplastea</taxon>
        <taxon>Metakinetoplastina</taxon>
        <taxon>Trypanosomatida</taxon>
        <taxon>Trypanosomatidae</taxon>
        <taxon>Strigomonadinae</taxon>
        <taxon>Angomonas</taxon>
    </lineage>
</organism>
<evidence type="ECO:0000313" key="2">
    <source>
        <dbReference type="EMBL" id="CAD2218729.1"/>
    </source>
</evidence>
<proteinExistence type="predicted"/>
<name>A0A7G2CGV2_9TRYP</name>
<gene>
    <name evidence="2" type="ORF">ADEAN_000622000</name>
</gene>
<reference evidence="2 3" key="1">
    <citation type="submission" date="2020-08" db="EMBL/GenBank/DDBJ databases">
        <authorList>
            <person name="Newling K."/>
            <person name="Davey J."/>
            <person name="Forrester S."/>
        </authorList>
    </citation>
    <scope>NUCLEOTIDE SEQUENCE [LARGE SCALE GENOMIC DNA]</scope>
    <source>
        <strain evidence="3">Crithidia deanei Carvalho (ATCC PRA-265)</strain>
    </source>
</reference>
<feature type="compositionally biased region" description="Pro residues" evidence="1">
    <location>
        <begin position="137"/>
        <end position="151"/>
    </location>
</feature>
<dbReference type="EMBL" id="LR877156">
    <property type="protein sequence ID" value="CAD2218729.1"/>
    <property type="molecule type" value="Genomic_DNA"/>
</dbReference>
<sequence length="223" mass="24460">MTQLPEQKPLGYTLTEREEICFALATDVCEGSAHYVSAVRDRMGGDGYLRVVYGIEAEQASVERVTCASLLGTSEPLYHLLTQQSTTPTAAPCWLTVRLEDGCILHHCLFTIDADHQEPQQFVGTVVVEGGTAPVVPAPTPDDVLPLPPLPHLKGFNSPSPANPPPLSRRREPSTSAPADWVSTPKRETSRRPDSARRRSSAYRDELWERADSAMSHGGLVYR</sequence>
<protein>
    <submittedName>
        <fullName evidence="2">Uncharacterized protein</fullName>
    </submittedName>
</protein>
<evidence type="ECO:0000256" key="1">
    <source>
        <dbReference type="SAM" id="MobiDB-lite"/>
    </source>
</evidence>
<dbReference type="Proteomes" id="UP000515908">
    <property type="component" value="Chromosome 12"/>
</dbReference>
<evidence type="ECO:0000313" key="3">
    <source>
        <dbReference type="Proteomes" id="UP000515908"/>
    </source>
</evidence>
<keyword evidence="3" id="KW-1185">Reference proteome</keyword>